<feature type="region of interest" description="Disordered" evidence="1">
    <location>
        <begin position="1"/>
        <end position="48"/>
    </location>
</feature>
<dbReference type="EMBL" id="MLAK01000594">
    <property type="protein sequence ID" value="OHT11112.1"/>
    <property type="molecule type" value="Genomic_DNA"/>
</dbReference>
<comment type="caution">
    <text evidence="4">The sequence shown here is derived from an EMBL/GenBank/DDBJ whole genome shotgun (WGS) entry which is preliminary data.</text>
</comment>
<dbReference type="VEuPathDB" id="TrichDB:TRFO_04071"/>
<feature type="compositionally biased region" description="Low complexity" evidence="1">
    <location>
        <begin position="35"/>
        <end position="48"/>
    </location>
</feature>
<feature type="transmembrane region" description="Helical" evidence="2">
    <location>
        <begin position="233"/>
        <end position="251"/>
    </location>
</feature>
<feature type="compositionally biased region" description="Low complexity" evidence="1">
    <location>
        <begin position="1"/>
        <end position="18"/>
    </location>
</feature>
<dbReference type="Gene3D" id="3.20.90.10">
    <property type="entry name" value="Tubby Protein, Chain A"/>
    <property type="match status" value="1"/>
</dbReference>
<dbReference type="Pfam" id="PF01167">
    <property type="entry name" value="Tub"/>
    <property type="match status" value="1"/>
</dbReference>
<dbReference type="InterPro" id="IPR025659">
    <property type="entry name" value="Tubby-like_C"/>
</dbReference>
<keyword evidence="5" id="KW-1185">Reference proteome</keyword>
<keyword evidence="2" id="KW-0472">Membrane</keyword>
<dbReference type="SUPFAM" id="SSF54518">
    <property type="entry name" value="Tubby C-terminal domain-like"/>
    <property type="match status" value="1"/>
</dbReference>
<evidence type="ECO:0000256" key="2">
    <source>
        <dbReference type="SAM" id="Phobius"/>
    </source>
</evidence>
<accession>A0A1J4KJJ0</accession>
<keyword evidence="2" id="KW-0812">Transmembrane</keyword>
<name>A0A1J4KJJ0_9EUKA</name>
<dbReference type="InterPro" id="IPR000007">
    <property type="entry name" value="Tubby_C"/>
</dbReference>
<evidence type="ECO:0000313" key="5">
    <source>
        <dbReference type="Proteomes" id="UP000179807"/>
    </source>
</evidence>
<dbReference type="RefSeq" id="XP_068364248.1">
    <property type="nucleotide sequence ID" value="XM_068491664.1"/>
</dbReference>
<gene>
    <name evidence="4" type="ORF">TRFO_04071</name>
</gene>
<sequence>MSSRSVELSESSSSSPGSIKPNYNKESSPSCDEAPITPVVTHPKTPTVNRSSQSLYLLDISKSVPKNEIHECYLRREKRGPLGSYIYQLYGEESDPIFTAKTKSSICHTKYVIYEPISGSMIGSIISDRRSLVYDVTGPNNLNFVIEYNENFLGRNGCRTFSVIMNNTPNKKFISKPPIVISGNYYQDFHDMETVQSVKNFMCVDKDDFTKEVCAFTRTHVNHCFMLRIREPFTMFIGFALALTSLHTGIFHR</sequence>
<dbReference type="AlphaFoldDB" id="A0A1J4KJJ0"/>
<keyword evidence="2" id="KW-1133">Transmembrane helix</keyword>
<dbReference type="Proteomes" id="UP000179807">
    <property type="component" value="Unassembled WGS sequence"/>
</dbReference>
<dbReference type="GeneID" id="94826368"/>
<feature type="domain" description="Tubby C-terminal" evidence="3">
    <location>
        <begin position="183"/>
        <end position="248"/>
    </location>
</feature>
<protein>
    <recommendedName>
        <fullName evidence="3">Tubby C-terminal domain-containing protein</fullName>
    </recommendedName>
</protein>
<evidence type="ECO:0000256" key="1">
    <source>
        <dbReference type="SAM" id="MobiDB-lite"/>
    </source>
</evidence>
<reference evidence="4" key="1">
    <citation type="submission" date="2016-10" db="EMBL/GenBank/DDBJ databases">
        <authorList>
            <person name="Benchimol M."/>
            <person name="Almeida L.G."/>
            <person name="Vasconcelos A.T."/>
            <person name="Perreira-Neves A."/>
            <person name="Rosa I.A."/>
            <person name="Tasca T."/>
            <person name="Bogo M.R."/>
            <person name="de Souza W."/>
        </authorList>
    </citation>
    <scope>NUCLEOTIDE SEQUENCE [LARGE SCALE GENOMIC DNA]</scope>
    <source>
        <strain evidence="4">K</strain>
    </source>
</reference>
<dbReference type="OrthoDB" id="8775810at2759"/>
<evidence type="ECO:0000259" key="3">
    <source>
        <dbReference type="Pfam" id="PF01167"/>
    </source>
</evidence>
<evidence type="ECO:0000313" key="4">
    <source>
        <dbReference type="EMBL" id="OHT11112.1"/>
    </source>
</evidence>
<organism evidence="4 5">
    <name type="scientific">Tritrichomonas foetus</name>
    <dbReference type="NCBI Taxonomy" id="1144522"/>
    <lineage>
        <taxon>Eukaryota</taxon>
        <taxon>Metamonada</taxon>
        <taxon>Parabasalia</taxon>
        <taxon>Tritrichomonadida</taxon>
        <taxon>Tritrichomonadidae</taxon>
        <taxon>Tritrichomonas</taxon>
    </lineage>
</organism>
<proteinExistence type="predicted"/>